<keyword evidence="2" id="KW-1185">Reference proteome</keyword>
<proteinExistence type="predicted"/>
<gene>
    <name evidence="1" type="ORF">NTEN_LOCUS14970</name>
</gene>
<reference evidence="1 2" key="1">
    <citation type="submission" date="2020-02" db="EMBL/GenBank/DDBJ databases">
        <authorList>
            <person name="Ferguson B K."/>
        </authorList>
    </citation>
    <scope>NUCLEOTIDE SEQUENCE [LARGE SCALE GENOMIC DNA]</scope>
</reference>
<sequence>MYPSVKLSESPWTTSWICRMVPRGCLDIITSYSSVLHYRKSSKRNCSVEVLVALRNVNKCENYAYGVSSLPDGTEMRQMKDTSSRMERRFSAFLRFCRIGKCHILSLLYEQVSRERLRIDFVEEFLPRKGTARFEIDPILRSPNRGCAEWGIEAQEWRHIGRHEEENFRRSLTN</sequence>
<dbReference type="EMBL" id="CADCXU010022445">
    <property type="protein sequence ID" value="CAB0009897.1"/>
    <property type="molecule type" value="Genomic_DNA"/>
</dbReference>
<organism evidence="1 2">
    <name type="scientific">Nesidiocoris tenuis</name>
    <dbReference type="NCBI Taxonomy" id="355587"/>
    <lineage>
        <taxon>Eukaryota</taxon>
        <taxon>Metazoa</taxon>
        <taxon>Ecdysozoa</taxon>
        <taxon>Arthropoda</taxon>
        <taxon>Hexapoda</taxon>
        <taxon>Insecta</taxon>
        <taxon>Pterygota</taxon>
        <taxon>Neoptera</taxon>
        <taxon>Paraneoptera</taxon>
        <taxon>Hemiptera</taxon>
        <taxon>Heteroptera</taxon>
        <taxon>Panheteroptera</taxon>
        <taxon>Cimicomorpha</taxon>
        <taxon>Miridae</taxon>
        <taxon>Dicyphina</taxon>
        <taxon>Nesidiocoris</taxon>
    </lineage>
</organism>
<protein>
    <submittedName>
        <fullName evidence="1">Uncharacterized protein</fullName>
    </submittedName>
</protein>
<name>A0A6H5H1Y4_9HEMI</name>
<dbReference type="AlphaFoldDB" id="A0A6H5H1Y4"/>
<evidence type="ECO:0000313" key="1">
    <source>
        <dbReference type="EMBL" id="CAB0009897.1"/>
    </source>
</evidence>
<dbReference type="Proteomes" id="UP000479000">
    <property type="component" value="Unassembled WGS sequence"/>
</dbReference>
<evidence type="ECO:0000313" key="2">
    <source>
        <dbReference type="Proteomes" id="UP000479000"/>
    </source>
</evidence>
<accession>A0A6H5H1Y4</accession>